<dbReference type="GO" id="GO:0016878">
    <property type="term" value="F:acid-thiol ligase activity"/>
    <property type="evidence" value="ECO:0007669"/>
    <property type="project" value="UniProtKB-ARBA"/>
</dbReference>
<dbReference type="SUPFAM" id="SSF56801">
    <property type="entry name" value="Acetyl-CoA synthetase-like"/>
    <property type="match status" value="1"/>
</dbReference>
<dbReference type="PANTHER" id="PTHR43767:SF1">
    <property type="entry name" value="NONRIBOSOMAL PEPTIDE SYNTHASE PES1 (EUROFUNG)-RELATED"/>
    <property type="match status" value="1"/>
</dbReference>
<dbReference type="Pfam" id="PF00501">
    <property type="entry name" value="AMP-binding"/>
    <property type="match status" value="1"/>
</dbReference>
<dbReference type="InterPro" id="IPR050237">
    <property type="entry name" value="ATP-dep_AMP-bd_enzyme"/>
</dbReference>
<dbReference type="InterPro" id="IPR042099">
    <property type="entry name" value="ANL_N_sf"/>
</dbReference>
<dbReference type="Proteomes" id="UP000001508">
    <property type="component" value="Chromosome"/>
</dbReference>
<evidence type="ECO:0000313" key="2">
    <source>
        <dbReference type="EMBL" id="ADH86810.1"/>
    </source>
</evidence>
<dbReference type="InterPro" id="IPR036736">
    <property type="entry name" value="ACP-like_sf"/>
</dbReference>
<dbReference type="SUPFAM" id="SSF47336">
    <property type="entry name" value="ACP-like"/>
    <property type="match status" value="1"/>
</dbReference>
<dbReference type="EMBL" id="CP001940">
    <property type="protein sequence ID" value="ADH86810.1"/>
    <property type="molecule type" value="Genomic_DNA"/>
</dbReference>
<evidence type="ECO:0000259" key="1">
    <source>
        <dbReference type="PROSITE" id="PS50075"/>
    </source>
</evidence>
<dbReference type="Pfam" id="PF01553">
    <property type="entry name" value="Acyltransferase"/>
    <property type="match status" value="1"/>
</dbReference>
<accession>D6Z5S3</accession>
<dbReference type="InterPro" id="IPR009081">
    <property type="entry name" value="PP-bd_ACP"/>
</dbReference>
<dbReference type="PROSITE" id="PS00455">
    <property type="entry name" value="AMP_BINDING"/>
    <property type="match status" value="1"/>
</dbReference>
<dbReference type="KEGG" id="dak:DaAHT2_2141"/>
<dbReference type="PANTHER" id="PTHR43767">
    <property type="entry name" value="LONG-CHAIN-FATTY-ACID--COA LIGASE"/>
    <property type="match status" value="1"/>
</dbReference>
<dbReference type="Gene3D" id="3.40.50.12780">
    <property type="entry name" value="N-terminal domain of ligase-like"/>
    <property type="match status" value="1"/>
</dbReference>
<keyword evidence="2" id="KW-0436">Ligase</keyword>
<dbReference type="eggNOG" id="COG1022">
    <property type="taxonomic scope" value="Bacteria"/>
</dbReference>
<reference evidence="3" key="1">
    <citation type="submission" date="2010-02" db="EMBL/GenBank/DDBJ databases">
        <title>Complete sequence of Desulfurivibrio alkaliphilus AHT2.</title>
        <authorList>
            <consortium name="US DOE Joint Genome Institute"/>
            <person name="Pitluck S."/>
            <person name="Chertkov O."/>
            <person name="Detter J.C."/>
            <person name="Han C."/>
            <person name="Tapia R."/>
            <person name="Larimer F."/>
            <person name="Land M."/>
            <person name="Hauser L."/>
            <person name="Kyrpides N."/>
            <person name="Mikhailova N."/>
            <person name="Sorokin D.Y."/>
            <person name="Muyzer G."/>
            <person name="Woyke T."/>
        </authorList>
    </citation>
    <scope>NUCLEOTIDE SEQUENCE [LARGE SCALE GENOMIC DNA]</scope>
    <source>
        <strain evidence="3">DSM 19089 / UNIQEM U267 / AHT2</strain>
    </source>
</reference>
<dbReference type="Gene3D" id="1.10.1200.10">
    <property type="entry name" value="ACP-like"/>
    <property type="match status" value="1"/>
</dbReference>
<dbReference type="InterPro" id="IPR002123">
    <property type="entry name" value="Plipid/glycerol_acylTrfase"/>
</dbReference>
<dbReference type="HOGENOM" id="CLU_000022_45_1_7"/>
<dbReference type="InterPro" id="IPR020845">
    <property type="entry name" value="AMP-binding_CS"/>
</dbReference>
<dbReference type="InterPro" id="IPR045851">
    <property type="entry name" value="AMP-bd_C_sf"/>
</dbReference>
<dbReference type="PROSITE" id="PS50075">
    <property type="entry name" value="CARRIER"/>
    <property type="match status" value="1"/>
</dbReference>
<feature type="domain" description="Carrier" evidence="1">
    <location>
        <begin position="574"/>
        <end position="651"/>
    </location>
</feature>
<organism evidence="2 3">
    <name type="scientific">Desulfurivibrio alkaliphilus (strain DSM 19089 / UNIQEM U267 / AHT2)</name>
    <dbReference type="NCBI Taxonomy" id="589865"/>
    <lineage>
        <taxon>Bacteria</taxon>
        <taxon>Pseudomonadati</taxon>
        <taxon>Thermodesulfobacteriota</taxon>
        <taxon>Desulfobulbia</taxon>
        <taxon>Desulfobulbales</taxon>
        <taxon>Desulfobulbaceae</taxon>
        <taxon>Desulfurivibrio</taxon>
    </lineage>
</organism>
<dbReference type="SMART" id="SM00563">
    <property type="entry name" value="PlsC"/>
    <property type="match status" value="1"/>
</dbReference>
<dbReference type="Gene3D" id="3.30.300.30">
    <property type="match status" value="1"/>
</dbReference>
<dbReference type="InParanoid" id="D6Z5S3"/>
<gene>
    <name evidence="2" type="ordered locus">DaAHT2_2141</name>
</gene>
<dbReference type="RefSeq" id="WP_013164327.1">
    <property type="nucleotide sequence ID" value="NC_014216.1"/>
</dbReference>
<protein>
    <submittedName>
        <fullName evidence="2">AMP-dependent synthetase and ligase</fullName>
    </submittedName>
</protein>
<proteinExistence type="predicted"/>
<dbReference type="SUPFAM" id="SSF69593">
    <property type="entry name" value="Glycerol-3-phosphate (1)-acyltransferase"/>
    <property type="match status" value="1"/>
</dbReference>
<dbReference type="eggNOG" id="COG0204">
    <property type="taxonomic scope" value="Bacteria"/>
</dbReference>
<dbReference type="AlphaFoldDB" id="D6Z5S3"/>
<dbReference type="CDD" id="cd07989">
    <property type="entry name" value="LPLAT_AGPAT-like"/>
    <property type="match status" value="1"/>
</dbReference>
<dbReference type="STRING" id="589865.DaAHT2_2141"/>
<dbReference type="Pfam" id="PF00550">
    <property type="entry name" value="PP-binding"/>
    <property type="match status" value="1"/>
</dbReference>
<dbReference type="InterPro" id="IPR000873">
    <property type="entry name" value="AMP-dep_synth/lig_dom"/>
</dbReference>
<dbReference type="GO" id="GO:0016746">
    <property type="term" value="F:acyltransferase activity"/>
    <property type="evidence" value="ECO:0007669"/>
    <property type="project" value="InterPro"/>
</dbReference>
<evidence type="ECO:0000313" key="3">
    <source>
        <dbReference type="Proteomes" id="UP000001508"/>
    </source>
</evidence>
<keyword evidence="3" id="KW-1185">Reference proteome</keyword>
<dbReference type="OrthoDB" id="9803968at2"/>
<name>D6Z5S3_DESAT</name>
<sequence>MSKQYDTLSEMLDYLAGYGEQQALILVEAESTRLWSYQRLSERVDEVAGALLAMGLEPGGLVGLLGENRPEWIIAALAVLRAGGVLLPLDAQLDDDGLAHVAADSGARYFFVGTGQESRFAKINQNNSSAPAELKLLPLNDLPTGSPPAAFPKRRPEDPAAMFYTSGTTGPPKGVPLTHANLAFQLNTVAAAGLVTARDRVLLPLPLHHVYPLVVGLLTPLALGLPLIMPDVLTGPRILRAVKAGRATALIGVPRLYQALYQGVEDKVADGGAAARLYFRTALGLSAWCKRRLGLRAGKMLLAPLHRRFGSSLRLLASGGSALDPELARRLEALGWQVAIGYGLTETAPLLTINPPVGGRPGSVGRAVPGVELRLEPLAEDSSESSDAPPMGEVLARGPNVFAGYHNLPEQTAAALKEGWFRTGDLGYLDRDGFLFLVGRASSLIVTAGGKNIQPDALEDRLTTHPFIREAGVLSRDDRLAVLLVPELAALRRAGQQDEEAALRQALLEVSHRLPSYQRPDEFALSREALPRTRLGKIRRHLLPGRYQQARAQQHHADKTGPMPLNEMSDHDRALLENRSASRVWEWLARRYPKVRLSPDTSPHLDLGVDSLGWLNLAAEIGQQADVQLTEEVIGRVETVRDLLHEVVELSVHGNGGGQEGGVADPLADPEAVLKEQSRRWLKPLNPLQVALVWGLYQLNRLLFRLLFRLRVEGLEHLPDDKPFILAPNHVSFLDSFAIGAALPFARFRQTYYAGNAEVAFRNAFFRLVCRLGQVVPIDPRRATATSLAYGAVILDQGCNLVWFPEGERSWEGRLQPFRAGIGMLLDRKRVYVVPAHIAGAYQAWPRGRKLFRPHPISIKFGPALTAQQLLAGRQGGGEASANDRSGMIAAALREQVAALAPESDES</sequence>